<evidence type="ECO:0000313" key="1">
    <source>
        <dbReference type="EMBL" id="EGV20660.1"/>
    </source>
</evidence>
<organism evidence="1 2">
    <name type="scientific">Thiocapsa marina 5811</name>
    <dbReference type="NCBI Taxonomy" id="768671"/>
    <lineage>
        <taxon>Bacteria</taxon>
        <taxon>Pseudomonadati</taxon>
        <taxon>Pseudomonadota</taxon>
        <taxon>Gammaproteobacteria</taxon>
        <taxon>Chromatiales</taxon>
        <taxon>Chromatiaceae</taxon>
        <taxon>Thiocapsa</taxon>
    </lineage>
</organism>
<keyword evidence="2" id="KW-1185">Reference proteome</keyword>
<evidence type="ECO:0000313" key="2">
    <source>
        <dbReference type="Proteomes" id="UP000005459"/>
    </source>
</evidence>
<gene>
    <name evidence="1" type="ORF">ThimaDRAFT_0438</name>
</gene>
<dbReference type="EMBL" id="AFWV01000001">
    <property type="protein sequence ID" value="EGV20660.1"/>
    <property type="molecule type" value="Genomic_DNA"/>
</dbReference>
<sequence length="46" mass="5071">MKYALRKRILVTGGAGFQGGGALSRDAGEQPYQVINHEDFHHHGHL</sequence>
<reference evidence="1 2" key="1">
    <citation type="submission" date="2011-06" db="EMBL/GenBank/DDBJ databases">
        <title>The draft genome of Thiocapsa marina 5811.</title>
        <authorList>
            <consortium name="US DOE Joint Genome Institute (JGI-PGF)"/>
            <person name="Lucas S."/>
            <person name="Han J."/>
            <person name="Cheng J.-F."/>
            <person name="Goodwin L."/>
            <person name="Pitluck S."/>
            <person name="Peters L."/>
            <person name="Land M.L."/>
            <person name="Hauser L."/>
            <person name="Vogl K."/>
            <person name="Liu Z."/>
            <person name="Imhoff J."/>
            <person name="Thiel V."/>
            <person name="Frigaard N.-U."/>
            <person name="Bryant D."/>
            <person name="Woyke T.J."/>
        </authorList>
    </citation>
    <scope>NUCLEOTIDE SEQUENCE [LARGE SCALE GENOMIC DNA]</scope>
    <source>
        <strain evidence="1 2">5811</strain>
    </source>
</reference>
<dbReference type="STRING" id="768671.ThimaDRAFT_0438"/>
<dbReference type="AlphaFoldDB" id="F9U687"/>
<dbReference type="Proteomes" id="UP000005459">
    <property type="component" value="Unassembled WGS sequence"/>
</dbReference>
<proteinExistence type="predicted"/>
<accession>F9U687</accession>
<protein>
    <submittedName>
        <fullName evidence="1">Uncharacterized protein</fullName>
    </submittedName>
</protein>
<name>F9U687_9GAMM</name>